<name>A0ABW1RXW5_9LACO</name>
<dbReference type="Pfam" id="PF01381">
    <property type="entry name" value="HTH_3"/>
    <property type="match status" value="1"/>
</dbReference>
<proteinExistence type="predicted"/>
<evidence type="ECO:0000313" key="3">
    <source>
        <dbReference type="EMBL" id="MFC6180313.1"/>
    </source>
</evidence>
<dbReference type="InterPro" id="IPR001387">
    <property type="entry name" value="Cro/C1-type_HTH"/>
</dbReference>
<sequence>MNNLQKIRHSKNLTQQDAAKAIGISYSTLTKVENGYRGASKETMEKFSNFYDKSVDYLFFSNSITESERKEVAK</sequence>
<evidence type="ECO:0000313" key="4">
    <source>
        <dbReference type="Proteomes" id="UP001596282"/>
    </source>
</evidence>
<dbReference type="PROSITE" id="PS50943">
    <property type="entry name" value="HTH_CROC1"/>
    <property type="match status" value="1"/>
</dbReference>
<dbReference type="SUPFAM" id="SSF47413">
    <property type="entry name" value="lambda repressor-like DNA-binding domains"/>
    <property type="match status" value="1"/>
</dbReference>
<dbReference type="RefSeq" id="WP_137627692.1">
    <property type="nucleotide sequence ID" value="NZ_BJDJ01000003.1"/>
</dbReference>
<keyword evidence="1" id="KW-0238">DNA-binding</keyword>
<evidence type="ECO:0000259" key="2">
    <source>
        <dbReference type="PROSITE" id="PS50943"/>
    </source>
</evidence>
<reference evidence="4" key="1">
    <citation type="journal article" date="2019" name="Int. J. Syst. Evol. Microbiol.">
        <title>The Global Catalogue of Microorganisms (GCM) 10K type strain sequencing project: providing services to taxonomists for standard genome sequencing and annotation.</title>
        <authorList>
            <consortium name="The Broad Institute Genomics Platform"/>
            <consortium name="The Broad Institute Genome Sequencing Center for Infectious Disease"/>
            <person name="Wu L."/>
            <person name="Ma J."/>
        </authorList>
    </citation>
    <scope>NUCLEOTIDE SEQUENCE [LARGE SCALE GENOMIC DNA]</scope>
    <source>
        <strain evidence="4">CCM 8933</strain>
    </source>
</reference>
<dbReference type="Proteomes" id="UP001596282">
    <property type="component" value="Unassembled WGS sequence"/>
</dbReference>
<dbReference type="SMART" id="SM00530">
    <property type="entry name" value="HTH_XRE"/>
    <property type="match status" value="1"/>
</dbReference>
<dbReference type="EMBL" id="JBHSSC010000009">
    <property type="protein sequence ID" value="MFC6180313.1"/>
    <property type="molecule type" value="Genomic_DNA"/>
</dbReference>
<dbReference type="CDD" id="cd00093">
    <property type="entry name" value="HTH_XRE"/>
    <property type="match status" value="1"/>
</dbReference>
<evidence type="ECO:0000256" key="1">
    <source>
        <dbReference type="ARBA" id="ARBA00023125"/>
    </source>
</evidence>
<organism evidence="3 4">
    <name type="scientific">Lactiplantibacillus daowaiensis</name>
    <dbReference type="NCBI Taxonomy" id="2559918"/>
    <lineage>
        <taxon>Bacteria</taxon>
        <taxon>Bacillati</taxon>
        <taxon>Bacillota</taxon>
        <taxon>Bacilli</taxon>
        <taxon>Lactobacillales</taxon>
        <taxon>Lactobacillaceae</taxon>
        <taxon>Lactiplantibacillus</taxon>
    </lineage>
</organism>
<keyword evidence="4" id="KW-1185">Reference proteome</keyword>
<dbReference type="InterPro" id="IPR010982">
    <property type="entry name" value="Lambda_DNA-bd_dom_sf"/>
</dbReference>
<dbReference type="PANTHER" id="PTHR46558">
    <property type="entry name" value="TRACRIPTIONAL REGULATORY PROTEIN-RELATED-RELATED"/>
    <property type="match status" value="1"/>
</dbReference>
<feature type="domain" description="HTH cro/C1-type" evidence="2">
    <location>
        <begin position="4"/>
        <end position="58"/>
    </location>
</feature>
<dbReference type="PANTHER" id="PTHR46558:SF13">
    <property type="entry name" value="HTH-TYPE TRANSCRIPTIONAL REGULATOR IMMR"/>
    <property type="match status" value="1"/>
</dbReference>
<accession>A0ABW1RXW5</accession>
<gene>
    <name evidence="3" type="ORF">ACFP5Y_03635</name>
</gene>
<comment type="caution">
    <text evidence="3">The sequence shown here is derived from an EMBL/GenBank/DDBJ whole genome shotgun (WGS) entry which is preliminary data.</text>
</comment>
<dbReference type="Gene3D" id="1.10.260.40">
    <property type="entry name" value="lambda repressor-like DNA-binding domains"/>
    <property type="match status" value="1"/>
</dbReference>
<protein>
    <submittedName>
        <fullName evidence="3">Helix-turn-helix domain-containing protein</fullName>
    </submittedName>
</protein>